<dbReference type="AlphaFoldDB" id="A0A955L766"/>
<reference evidence="2" key="2">
    <citation type="journal article" date="2021" name="Microbiome">
        <title>Successional dynamics and alternative stable states in a saline activated sludge microbial community over 9 years.</title>
        <authorList>
            <person name="Wang Y."/>
            <person name="Ye J."/>
            <person name="Ju F."/>
            <person name="Liu L."/>
            <person name="Boyd J.A."/>
            <person name="Deng Y."/>
            <person name="Parks D.H."/>
            <person name="Jiang X."/>
            <person name="Yin X."/>
            <person name="Woodcroft B.J."/>
            <person name="Tyson G.W."/>
            <person name="Hugenholtz P."/>
            <person name="Polz M.F."/>
            <person name="Zhang T."/>
        </authorList>
    </citation>
    <scope>NUCLEOTIDE SEQUENCE</scope>
    <source>
        <strain evidence="2">HKST-UBA14</strain>
    </source>
</reference>
<evidence type="ECO:0000313" key="3">
    <source>
        <dbReference type="Proteomes" id="UP000783287"/>
    </source>
</evidence>
<evidence type="ECO:0000256" key="1">
    <source>
        <dbReference type="SAM" id="MobiDB-lite"/>
    </source>
</evidence>
<feature type="compositionally biased region" description="Gly residues" evidence="1">
    <location>
        <begin position="41"/>
        <end position="57"/>
    </location>
</feature>
<gene>
    <name evidence="2" type="ORF">KC909_06145</name>
</gene>
<evidence type="ECO:0000313" key="2">
    <source>
        <dbReference type="EMBL" id="MCA9383913.1"/>
    </source>
</evidence>
<dbReference type="PANTHER" id="PTHR31513:SF2">
    <property type="entry name" value="MRAZ"/>
    <property type="match status" value="1"/>
</dbReference>
<organism evidence="2 3">
    <name type="scientific">Candidatus Dojkabacteria bacterium</name>
    <dbReference type="NCBI Taxonomy" id="2099670"/>
    <lineage>
        <taxon>Bacteria</taxon>
        <taxon>Candidatus Dojkabacteria</taxon>
    </lineage>
</organism>
<comment type="caution">
    <text evidence="2">The sequence shown here is derived from an EMBL/GenBank/DDBJ whole genome shotgun (WGS) entry which is preliminary data.</text>
</comment>
<feature type="non-terminal residue" evidence="2">
    <location>
        <position position="1"/>
    </location>
</feature>
<sequence length="849" mass="86779">VILQVNSLTVDAGGKITADGQGYQPGDDESGSGIPANAAGTTGGSGGGYGGAGGEGVQDGSNPPPTPGTVYGNQSNPVLLGSPGGASGEGGSGGAGGGAIKIEAAGIVTINGQVTADGKDGIATVNTSGGGGAGGSVWIDAGEIAGNGIVRANGGSAAEVGNQGGGGGGGRVIVVCDTVNNFVGTASANGGSTNNSQNGGNGTVLGPSCRPDEPTILRQYEQYTVIPSPTVTNELGVGDATRRSNIVFAANVSDYDTGELHSIEIEIKEVGVSFTGTPNYFSLLSFSSSEPCQNQDYSGCAYFVVTNLVRSKEYHWRVRIRDDAGFYSDWVSYGGNSDPNDVDLLMTGDPDHISIISGNNQIGTVAQQLNDPLVAEVQDANGFGVPDIDIQWLPNQGSVENQTLTTNNDGQINANRILGQTSGAQTTEVRYTPSIKTTFDHTAEPDDAIEFIVDAPFFADAGVPFNTQIDAVDQFGNIDTNFASAGNVTVNLSAVDANDEQTAKAGVFSPTSFIFSISDMGSITLTNTQYDTEPDSLKIKADDGNISGISEAINMGNFEECFTFQNVSGAYPNDTVYLTNNITWTFAADQSNLGVLNCSELTVVVEAGTTVTLSSYDDGDNGRNGNELDDFGVKWYAKNLEIEATAIVSANGQGYRSISGTGNGPGGGDINEGASYGGYGQGNDRIPYGDVKQPTHLGSAGFYHASYELSAGGSGGGAIDLNVTNTLTIDGTISANGARGTRSNYISSYRAGSGGSLWIKAATINGAGLVSADGYDTDYDGGGGRIAVYQTTPGTFAVTDKAHIHAFGNSGGPGTIYLDADGNLGGNGDLWVNNNGNNKRQAGIPYDPV</sequence>
<dbReference type="PANTHER" id="PTHR31513">
    <property type="entry name" value="EPHRIN TYPE-B RECEPTOR"/>
    <property type="match status" value="1"/>
</dbReference>
<protein>
    <recommendedName>
        <fullName evidence="4">Big-1 domain-containing protein</fullName>
    </recommendedName>
</protein>
<feature type="region of interest" description="Disordered" evidence="1">
    <location>
        <begin position="13"/>
        <end position="95"/>
    </location>
</feature>
<name>A0A955L766_9BACT</name>
<dbReference type="Proteomes" id="UP000783287">
    <property type="component" value="Unassembled WGS sequence"/>
</dbReference>
<feature type="compositionally biased region" description="Gly residues" evidence="1">
    <location>
        <begin position="82"/>
        <end position="95"/>
    </location>
</feature>
<reference evidence="2" key="1">
    <citation type="submission" date="2020-04" db="EMBL/GenBank/DDBJ databases">
        <authorList>
            <person name="Zhang T."/>
        </authorList>
    </citation>
    <scope>NUCLEOTIDE SEQUENCE</scope>
    <source>
        <strain evidence="2">HKST-UBA14</strain>
    </source>
</reference>
<dbReference type="EMBL" id="JAGQLK010000172">
    <property type="protein sequence ID" value="MCA9383913.1"/>
    <property type="molecule type" value="Genomic_DNA"/>
</dbReference>
<evidence type="ECO:0008006" key="4">
    <source>
        <dbReference type="Google" id="ProtNLM"/>
    </source>
</evidence>
<accession>A0A955L766</accession>
<feature type="non-terminal residue" evidence="2">
    <location>
        <position position="849"/>
    </location>
</feature>
<proteinExistence type="predicted"/>